<keyword evidence="3" id="KW-1185">Reference proteome</keyword>
<organism evidence="2 3">
    <name type="scientific">Chryseobacterium polytrichastri</name>
    <dbReference type="NCBI Taxonomy" id="1302687"/>
    <lineage>
        <taxon>Bacteria</taxon>
        <taxon>Pseudomonadati</taxon>
        <taxon>Bacteroidota</taxon>
        <taxon>Flavobacteriia</taxon>
        <taxon>Flavobacteriales</taxon>
        <taxon>Weeksellaceae</taxon>
        <taxon>Chryseobacterium group</taxon>
        <taxon>Chryseobacterium</taxon>
    </lineage>
</organism>
<keyword evidence="2" id="KW-0456">Lyase</keyword>
<dbReference type="RefSeq" id="WP_073291521.1">
    <property type="nucleotide sequence ID" value="NZ_FRAV01000006.1"/>
</dbReference>
<dbReference type="OrthoDB" id="606446at2"/>
<gene>
    <name evidence="2" type="ORF">SAMN05444267_100640</name>
</gene>
<dbReference type="Proteomes" id="UP000184364">
    <property type="component" value="Unassembled WGS sequence"/>
</dbReference>
<evidence type="ECO:0000313" key="2">
    <source>
        <dbReference type="EMBL" id="SHK64001.1"/>
    </source>
</evidence>
<dbReference type="AlphaFoldDB" id="A0A1M6U4C9"/>
<feature type="domain" description="Rhamnogalacturonase A/B/Epimerase-like pectate lyase" evidence="1">
    <location>
        <begin position="89"/>
        <end position="272"/>
    </location>
</feature>
<evidence type="ECO:0000313" key="3">
    <source>
        <dbReference type="Proteomes" id="UP000184364"/>
    </source>
</evidence>
<dbReference type="InterPro" id="IPR011050">
    <property type="entry name" value="Pectin_lyase_fold/virulence"/>
</dbReference>
<dbReference type="Pfam" id="PF12708">
    <property type="entry name" value="Pect-lyase_RHGA_epim"/>
    <property type="match status" value="1"/>
</dbReference>
<dbReference type="InterPro" id="IPR012334">
    <property type="entry name" value="Pectin_lyas_fold"/>
</dbReference>
<protein>
    <submittedName>
        <fullName evidence="2">Pectate lyase superfamily protein</fullName>
    </submittedName>
</protein>
<dbReference type="STRING" id="1302687.SAMN05444267_100640"/>
<evidence type="ECO:0000259" key="1">
    <source>
        <dbReference type="Pfam" id="PF12708"/>
    </source>
</evidence>
<reference evidence="3" key="1">
    <citation type="submission" date="2016-11" db="EMBL/GenBank/DDBJ databases">
        <authorList>
            <person name="Varghese N."/>
            <person name="Submissions S."/>
        </authorList>
    </citation>
    <scope>NUCLEOTIDE SEQUENCE [LARGE SCALE GENOMIC DNA]</scope>
    <source>
        <strain evidence="3">DSM 26899</strain>
    </source>
</reference>
<dbReference type="InterPro" id="IPR024535">
    <property type="entry name" value="RHGA/B-epi-like_pectate_lyase"/>
</dbReference>
<dbReference type="EMBL" id="FRAV01000006">
    <property type="protein sequence ID" value="SHK64001.1"/>
    <property type="molecule type" value="Genomic_DNA"/>
</dbReference>
<dbReference type="Gene3D" id="2.160.20.10">
    <property type="entry name" value="Single-stranded right-handed beta-helix, Pectin lyase-like"/>
    <property type="match status" value="1"/>
</dbReference>
<dbReference type="GO" id="GO:0016829">
    <property type="term" value="F:lyase activity"/>
    <property type="evidence" value="ECO:0007669"/>
    <property type="project" value="UniProtKB-KW"/>
</dbReference>
<dbReference type="SUPFAM" id="SSF51126">
    <property type="entry name" value="Pectin lyase-like"/>
    <property type="match status" value="1"/>
</dbReference>
<sequence>MKNICLIVLFFNITFCFSQDVKYVSINDAVQNSKNINLTEKVFLLDQNVNEVFAFEKYESQLPKNYNADQVIFINIKGQLYKRSFSGNINVKWFGSKGDGKNDDVASIQKAVDYLAAFEGGTLFVPKGIYKTSKAIEVRDPFISIIGEGINVTVINCLADGIRLSPYKDVSSAKISELSIRGSNKASTTGLILNNSNFYFLEKLRISNFDIGIKGTTAVNNKIRDFFVGACRKGIVFENGSYFTSITDGIITGCSEIGIEEKGSRLMIQRVDIEQIGTLRNKGYAEGGIAIMCGASTEVRDCHIETTEIGFGLNSPGNVIIDNCFLGSGKYGVKQINNDIINGNYSFSNMRFVNFDTDFYIPKVSIYNISEGCLAYTSQGNQKNLKIVATKELGVLRKLKYNTNRNYEIESNVNTILNNNVTN</sequence>
<name>A0A1M6U4C9_9FLAO</name>
<accession>A0A1M6U4C9</accession>
<proteinExistence type="predicted"/>